<keyword evidence="3" id="KW-1185">Reference proteome</keyword>
<dbReference type="OrthoDB" id="675456at2759"/>
<dbReference type="Gene3D" id="3.30.70.330">
    <property type="match status" value="1"/>
</dbReference>
<dbReference type="Proteomes" id="UP000823388">
    <property type="component" value="Chromosome 3N"/>
</dbReference>
<accession>A0A8T0U6D8</accession>
<evidence type="ECO:0000256" key="1">
    <source>
        <dbReference type="SAM" id="MobiDB-lite"/>
    </source>
</evidence>
<dbReference type="AlphaFoldDB" id="A0A8T0U6D8"/>
<feature type="compositionally biased region" description="Basic residues" evidence="1">
    <location>
        <begin position="1"/>
        <end position="11"/>
    </location>
</feature>
<dbReference type="SUPFAM" id="SSF54928">
    <property type="entry name" value="RNA-binding domain, RBD"/>
    <property type="match status" value="1"/>
</dbReference>
<comment type="caution">
    <text evidence="2">The sequence shown here is derived from an EMBL/GenBank/DDBJ whole genome shotgun (WGS) entry which is preliminary data.</text>
</comment>
<dbReference type="EMBL" id="CM029042">
    <property type="protein sequence ID" value="KAG2616596.1"/>
    <property type="molecule type" value="Genomic_DNA"/>
</dbReference>
<proteinExistence type="predicted"/>
<feature type="region of interest" description="Disordered" evidence="1">
    <location>
        <begin position="1"/>
        <end position="56"/>
    </location>
</feature>
<dbReference type="InterPro" id="IPR012677">
    <property type="entry name" value="Nucleotide-bd_a/b_plait_sf"/>
</dbReference>
<name>A0A8T0U6D8_PANVG</name>
<protein>
    <recommendedName>
        <fullName evidence="4">RRM domain-containing protein</fullName>
    </recommendedName>
</protein>
<organism evidence="2 3">
    <name type="scientific">Panicum virgatum</name>
    <name type="common">Blackwell switchgrass</name>
    <dbReference type="NCBI Taxonomy" id="38727"/>
    <lineage>
        <taxon>Eukaryota</taxon>
        <taxon>Viridiplantae</taxon>
        <taxon>Streptophyta</taxon>
        <taxon>Embryophyta</taxon>
        <taxon>Tracheophyta</taxon>
        <taxon>Spermatophyta</taxon>
        <taxon>Magnoliopsida</taxon>
        <taxon>Liliopsida</taxon>
        <taxon>Poales</taxon>
        <taxon>Poaceae</taxon>
        <taxon>PACMAD clade</taxon>
        <taxon>Panicoideae</taxon>
        <taxon>Panicodae</taxon>
        <taxon>Paniceae</taxon>
        <taxon>Panicinae</taxon>
        <taxon>Panicum</taxon>
        <taxon>Panicum sect. Hiantes</taxon>
    </lineage>
</organism>
<dbReference type="InterPro" id="IPR035979">
    <property type="entry name" value="RBD_domain_sf"/>
</dbReference>
<dbReference type="GO" id="GO:0003676">
    <property type="term" value="F:nucleic acid binding"/>
    <property type="evidence" value="ECO:0007669"/>
    <property type="project" value="InterPro"/>
</dbReference>
<evidence type="ECO:0008006" key="4">
    <source>
        <dbReference type="Google" id="ProtNLM"/>
    </source>
</evidence>
<reference evidence="2" key="1">
    <citation type="submission" date="2020-05" db="EMBL/GenBank/DDBJ databases">
        <title>WGS assembly of Panicum virgatum.</title>
        <authorList>
            <person name="Lovell J.T."/>
            <person name="Jenkins J."/>
            <person name="Shu S."/>
            <person name="Juenger T.E."/>
            <person name="Schmutz J."/>
        </authorList>
    </citation>
    <scope>NUCLEOTIDE SEQUENCE</scope>
    <source>
        <strain evidence="2">AP13</strain>
    </source>
</reference>
<evidence type="ECO:0000313" key="2">
    <source>
        <dbReference type="EMBL" id="KAG2616596.1"/>
    </source>
</evidence>
<sequence>MAFKAKYKQHLRSSAGRTADGGGGGHGAAGATPQNSPRQGPLPLPRRSPSPLDVECKMPRYNEHCNHDYHNSDTSSRTKLYVGSISTDAREQDLEAAFSIYGRVQRVCTPITMDLLCFMNHRMQMLQGVILTAKNFLGVASVLSLQKSTKSPDTTTTVIMITMVNKVVTPSCSWATFPEISRNIILKAYSAYMGECATCISSGNLPSLSSMIPMMHIMQGANLMLKNLVGVLSLLSLQLGLRAVQAVLLLSAAITVGHMGTSLMIAKLVTGKIGATHVEKAATSAKTTGTVIMTSANGVCNLSGGSTVLVVKNCSQEAPVTVAALGVPYHGQGRKLNTVVHVMMTTDTLFPMAKAMMKHD</sequence>
<feature type="compositionally biased region" description="Gly residues" evidence="1">
    <location>
        <begin position="19"/>
        <end position="28"/>
    </location>
</feature>
<gene>
    <name evidence="2" type="ORF">PVAP13_3NG248773</name>
</gene>
<evidence type="ECO:0000313" key="3">
    <source>
        <dbReference type="Proteomes" id="UP000823388"/>
    </source>
</evidence>